<evidence type="ECO:0000313" key="7">
    <source>
        <dbReference type="EMBL" id="KIW85721.1"/>
    </source>
</evidence>
<dbReference type="RefSeq" id="XP_013289529.1">
    <property type="nucleotide sequence ID" value="XM_013434075.1"/>
</dbReference>
<organism evidence="7 8">
    <name type="scientific">Fonsecaea pedrosoi CBS 271.37</name>
    <dbReference type="NCBI Taxonomy" id="1442368"/>
    <lineage>
        <taxon>Eukaryota</taxon>
        <taxon>Fungi</taxon>
        <taxon>Dikarya</taxon>
        <taxon>Ascomycota</taxon>
        <taxon>Pezizomycotina</taxon>
        <taxon>Eurotiomycetes</taxon>
        <taxon>Chaetothyriomycetidae</taxon>
        <taxon>Chaetothyriales</taxon>
        <taxon>Herpotrichiellaceae</taxon>
        <taxon>Fonsecaea</taxon>
    </lineage>
</organism>
<evidence type="ECO:0000256" key="5">
    <source>
        <dbReference type="SAM" id="Phobius"/>
    </source>
</evidence>
<dbReference type="GO" id="GO:0008270">
    <property type="term" value="F:zinc ion binding"/>
    <property type="evidence" value="ECO:0007669"/>
    <property type="project" value="InterPro"/>
</dbReference>
<dbReference type="SMART" id="SM00066">
    <property type="entry name" value="GAL4"/>
    <property type="match status" value="1"/>
</dbReference>
<dbReference type="AlphaFoldDB" id="A0A0D2E6J0"/>
<protein>
    <recommendedName>
        <fullName evidence="6">Zn(2)-C6 fungal-type domain-containing protein</fullName>
    </recommendedName>
</protein>
<feature type="transmembrane region" description="Helical" evidence="5">
    <location>
        <begin position="407"/>
        <end position="428"/>
    </location>
</feature>
<keyword evidence="5" id="KW-0472">Membrane</keyword>
<dbReference type="EMBL" id="KN846969">
    <property type="protein sequence ID" value="KIW85721.1"/>
    <property type="molecule type" value="Genomic_DNA"/>
</dbReference>
<feature type="region of interest" description="Disordered" evidence="4">
    <location>
        <begin position="53"/>
        <end position="80"/>
    </location>
</feature>
<accession>A0A0D2E6J0</accession>
<dbReference type="OrthoDB" id="4491390at2759"/>
<keyword evidence="1" id="KW-0805">Transcription regulation</keyword>
<dbReference type="VEuPathDB" id="FungiDB:Z517_01113"/>
<dbReference type="PANTHER" id="PTHR38791">
    <property type="entry name" value="ZN(II)2CYS6 TRANSCRIPTION FACTOR (EUROFUNG)-RELATED-RELATED"/>
    <property type="match status" value="1"/>
</dbReference>
<dbReference type="Proteomes" id="UP000053029">
    <property type="component" value="Unassembled WGS sequence"/>
</dbReference>
<dbReference type="GO" id="GO:0000981">
    <property type="term" value="F:DNA-binding transcription factor activity, RNA polymerase II-specific"/>
    <property type="evidence" value="ECO:0007669"/>
    <property type="project" value="InterPro"/>
</dbReference>
<dbReference type="STRING" id="1442368.A0A0D2E6J0"/>
<dbReference type="GeneID" id="25300603"/>
<evidence type="ECO:0000259" key="6">
    <source>
        <dbReference type="SMART" id="SM00066"/>
    </source>
</evidence>
<evidence type="ECO:0000256" key="3">
    <source>
        <dbReference type="ARBA" id="ARBA00023242"/>
    </source>
</evidence>
<evidence type="ECO:0000256" key="2">
    <source>
        <dbReference type="ARBA" id="ARBA00023163"/>
    </source>
</evidence>
<sequence length="562" mass="63161">MGNTGRSSTGCARCKKRKIKARISSSNICDEGRPGCRKCAQLRKPCPGYPYQVHLRVRTPPKGEPSDSGPRDQRPGPSIFPIRPAVAGENLLTSSTPAANKFAPDKVKIEDDAGELALRKLPTTRRSISPPLRYDIQHQSLCFFLNLFCFQAGRLYSFPVLDFLPGMLQNADPRSCIHKAAMAVSRMTLADRYSGKDVRLQTGREYGHALSLTNATIRDTAASIQDETVLAVWLLGLYEMVSVVLMHGRTTPESRSLEQEWQSHLLHVRGAMNLLRLRGMSQFTTARGEKIFRIFKAAIQMRLFILNSVTSKDFDNLEIDVYQDEHEFVPSQTANKATSYFHRVARLLEKIKHFLGRGPGQIALNNTTADVYLKYGETLDESMAGWSKDEPGWDMMSVRATTAGTMWALYPTHALYHFYSFWVFLYWLRFLAARYKLYEALIELLKLRMNADPSDPQQSPTTVNLQVSKYRAVMRMTASELIGLTAYALGDVTPTGDFHSSVSGHHPQRGFQEINVVAAMQLVLPLKMLQRSEHLTATQQGAVDLAISHIGDGFRRQPLMLV</sequence>
<keyword evidence="2" id="KW-0804">Transcription</keyword>
<name>A0A0D2E6J0_9EURO</name>
<dbReference type="InterPro" id="IPR053175">
    <property type="entry name" value="DHMBA_Reg_Transcription_Factor"/>
</dbReference>
<proteinExistence type="predicted"/>
<evidence type="ECO:0000256" key="1">
    <source>
        <dbReference type="ARBA" id="ARBA00023015"/>
    </source>
</evidence>
<dbReference type="HOGENOM" id="CLU_037135_0_0_1"/>
<keyword evidence="5" id="KW-1133">Transmembrane helix</keyword>
<gene>
    <name evidence="7" type="ORF">Z517_01113</name>
</gene>
<feature type="domain" description="Zn(2)-C6 fungal-type" evidence="6">
    <location>
        <begin position="5"/>
        <end position="57"/>
    </location>
</feature>
<evidence type="ECO:0000313" key="8">
    <source>
        <dbReference type="Proteomes" id="UP000053029"/>
    </source>
</evidence>
<evidence type="ECO:0000256" key="4">
    <source>
        <dbReference type="SAM" id="MobiDB-lite"/>
    </source>
</evidence>
<reference evidence="7 8" key="1">
    <citation type="submission" date="2015-01" db="EMBL/GenBank/DDBJ databases">
        <title>The Genome Sequence of Fonsecaea pedrosoi CBS 271.37.</title>
        <authorList>
            <consortium name="The Broad Institute Genomics Platform"/>
            <person name="Cuomo C."/>
            <person name="de Hoog S."/>
            <person name="Gorbushina A."/>
            <person name="Stielow B."/>
            <person name="Teixiera M."/>
            <person name="Abouelleil A."/>
            <person name="Chapman S.B."/>
            <person name="Priest M."/>
            <person name="Young S.K."/>
            <person name="Wortman J."/>
            <person name="Nusbaum C."/>
            <person name="Birren B."/>
        </authorList>
    </citation>
    <scope>NUCLEOTIDE SEQUENCE [LARGE SCALE GENOMIC DNA]</scope>
    <source>
        <strain evidence="7 8">CBS 271.37</strain>
    </source>
</reference>
<keyword evidence="5" id="KW-0812">Transmembrane</keyword>
<keyword evidence="3" id="KW-0539">Nucleus</keyword>
<keyword evidence="8" id="KW-1185">Reference proteome</keyword>
<dbReference type="CDD" id="cd00067">
    <property type="entry name" value="GAL4"/>
    <property type="match status" value="1"/>
</dbReference>
<dbReference type="InterPro" id="IPR001138">
    <property type="entry name" value="Zn2Cys6_DnaBD"/>
</dbReference>